<dbReference type="InterPro" id="IPR003173">
    <property type="entry name" value="PC4_C"/>
</dbReference>
<dbReference type="InterPro" id="IPR045125">
    <property type="entry name" value="Sub1/Tcp4-like"/>
</dbReference>
<comment type="similarity">
    <text evidence="2">Belongs to the transcriptional coactivator PC4 family.</text>
</comment>
<feature type="compositionally biased region" description="Basic and acidic residues" evidence="7">
    <location>
        <begin position="82"/>
        <end position="91"/>
    </location>
</feature>
<dbReference type="InterPro" id="IPR009044">
    <property type="entry name" value="ssDNA-bd_transcriptional_reg"/>
</dbReference>
<gene>
    <name evidence="9" type="ORF">SI8410_09013179</name>
</gene>
<evidence type="ECO:0000256" key="4">
    <source>
        <dbReference type="ARBA" id="ARBA00023125"/>
    </source>
</evidence>
<dbReference type="Gene3D" id="2.30.31.10">
    <property type="entry name" value="Transcriptional Coactivator Pc4, Chain A"/>
    <property type="match status" value="1"/>
</dbReference>
<comment type="subcellular location">
    <subcellularLocation>
        <location evidence="1">Nucleus</location>
    </subcellularLocation>
</comment>
<dbReference type="GO" id="GO:0003677">
    <property type="term" value="F:DNA binding"/>
    <property type="evidence" value="ECO:0007669"/>
    <property type="project" value="UniProtKB-KW"/>
</dbReference>
<keyword evidence="10" id="KW-1185">Reference proteome</keyword>
<dbReference type="Pfam" id="PF08766">
    <property type="entry name" value="DEK_C"/>
    <property type="match status" value="1"/>
</dbReference>
<accession>A0A7I8KXU7</accession>
<keyword evidence="6" id="KW-0539">Nucleus</keyword>
<proteinExistence type="inferred from homology"/>
<dbReference type="InterPro" id="IPR017415">
    <property type="entry name" value="KELP"/>
</dbReference>
<feature type="compositionally biased region" description="Acidic residues" evidence="7">
    <location>
        <begin position="92"/>
        <end position="102"/>
    </location>
</feature>
<dbReference type="OrthoDB" id="2505440at2759"/>
<evidence type="ECO:0000256" key="2">
    <source>
        <dbReference type="ARBA" id="ARBA00009001"/>
    </source>
</evidence>
<evidence type="ECO:0000313" key="9">
    <source>
        <dbReference type="EMBL" id="CAA7402501.1"/>
    </source>
</evidence>
<evidence type="ECO:0000313" key="10">
    <source>
        <dbReference type="Proteomes" id="UP000663760"/>
    </source>
</evidence>
<dbReference type="FunFam" id="2.30.31.10:FF:000004">
    <property type="entry name" value="RNA polymerase II transcriptional coactivator KELP"/>
    <property type="match status" value="1"/>
</dbReference>
<evidence type="ECO:0000256" key="3">
    <source>
        <dbReference type="ARBA" id="ARBA00023015"/>
    </source>
</evidence>
<dbReference type="Pfam" id="PF02229">
    <property type="entry name" value="PC4"/>
    <property type="match status" value="1"/>
</dbReference>
<feature type="domain" description="DEK-C" evidence="8">
    <location>
        <begin position="3"/>
        <end position="60"/>
    </location>
</feature>
<name>A0A7I8KXU7_SPIIN</name>
<dbReference type="Proteomes" id="UP000663760">
    <property type="component" value="Chromosome 9"/>
</dbReference>
<evidence type="ECO:0000256" key="6">
    <source>
        <dbReference type="ARBA" id="ARBA00023242"/>
    </source>
</evidence>
<dbReference type="EMBL" id="LR746272">
    <property type="protein sequence ID" value="CAA7402501.1"/>
    <property type="molecule type" value="Genomic_DNA"/>
</dbReference>
<dbReference type="PROSITE" id="PS51998">
    <property type="entry name" value="DEK_C"/>
    <property type="match status" value="1"/>
</dbReference>
<keyword evidence="3" id="KW-0805">Transcription regulation</keyword>
<keyword evidence="5" id="KW-0804">Transcription</keyword>
<dbReference type="PANTHER" id="PTHR13215">
    <property type="entry name" value="RNA POLYMERASE II TRANSCRIPTIONAL COACTIVATOR"/>
    <property type="match status" value="1"/>
</dbReference>
<dbReference type="PIRSF" id="PIRSF038156">
    <property type="entry name" value="RNA_pol_II_KELP"/>
    <property type="match status" value="1"/>
</dbReference>
<dbReference type="GO" id="GO:0003713">
    <property type="term" value="F:transcription coactivator activity"/>
    <property type="evidence" value="ECO:0007669"/>
    <property type="project" value="InterPro"/>
</dbReference>
<evidence type="ECO:0000256" key="7">
    <source>
        <dbReference type="SAM" id="MobiDB-lite"/>
    </source>
</evidence>
<feature type="region of interest" description="Disordered" evidence="7">
    <location>
        <begin position="62"/>
        <end position="113"/>
    </location>
</feature>
<dbReference type="GO" id="GO:0005634">
    <property type="term" value="C:nucleus"/>
    <property type="evidence" value="ECO:0007669"/>
    <property type="project" value="UniProtKB-SubCell"/>
</dbReference>
<dbReference type="SUPFAM" id="SSF54447">
    <property type="entry name" value="ssDNA-binding transcriptional regulator domain"/>
    <property type="match status" value="1"/>
</dbReference>
<dbReference type="GO" id="GO:0060261">
    <property type="term" value="P:positive regulation of transcription initiation by RNA polymerase II"/>
    <property type="evidence" value="ECO:0007669"/>
    <property type="project" value="InterPro"/>
</dbReference>
<keyword evidence="4" id="KW-0238">DNA-binding</keyword>
<dbReference type="InterPro" id="IPR014876">
    <property type="entry name" value="DEK_C"/>
</dbReference>
<evidence type="ECO:0000256" key="1">
    <source>
        <dbReference type="ARBA" id="ARBA00004123"/>
    </source>
</evidence>
<organism evidence="9 10">
    <name type="scientific">Spirodela intermedia</name>
    <name type="common">Intermediate duckweed</name>
    <dbReference type="NCBI Taxonomy" id="51605"/>
    <lineage>
        <taxon>Eukaryota</taxon>
        <taxon>Viridiplantae</taxon>
        <taxon>Streptophyta</taxon>
        <taxon>Embryophyta</taxon>
        <taxon>Tracheophyta</taxon>
        <taxon>Spermatophyta</taxon>
        <taxon>Magnoliopsida</taxon>
        <taxon>Liliopsida</taxon>
        <taxon>Araceae</taxon>
        <taxon>Lemnoideae</taxon>
        <taxon>Spirodela</taxon>
    </lineage>
</organism>
<reference evidence="9" key="1">
    <citation type="submission" date="2020-02" db="EMBL/GenBank/DDBJ databases">
        <authorList>
            <person name="Scholz U."/>
            <person name="Mascher M."/>
            <person name="Fiebig A."/>
        </authorList>
    </citation>
    <scope>NUCLEOTIDE SEQUENCE</scope>
</reference>
<evidence type="ECO:0000259" key="8">
    <source>
        <dbReference type="PROSITE" id="PS51998"/>
    </source>
</evidence>
<feature type="compositionally biased region" description="Basic and acidic residues" evidence="7">
    <location>
        <begin position="103"/>
        <end position="112"/>
    </location>
</feature>
<protein>
    <recommendedName>
        <fullName evidence="8">DEK-C domain-containing protein</fullName>
    </recommendedName>
</protein>
<sequence length="190" mass="21281">MDAETRRRIKETVVEILKGADMAETTELKVRSLASEKLGVDLSVPELKRFVREVVESFLLSNEVDHSGGSGREVGEAAVADGGKELEKAGREEEEEEEEEEGRENKRSLGERELDDEGNLVVCRLSSKRKVTIQDFRGRTLVSIREFYDKGGKELPSNKGISLTVDQWASFRDAVPSIETAIKKLESRLQ</sequence>
<evidence type="ECO:0000256" key="5">
    <source>
        <dbReference type="ARBA" id="ARBA00023163"/>
    </source>
</evidence>
<dbReference type="AlphaFoldDB" id="A0A7I8KXU7"/>